<dbReference type="GO" id="GO:0003676">
    <property type="term" value="F:nucleic acid binding"/>
    <property type="evidence" value="ECO:0007669"/>
    <property type="project" value="InterPro"/>
</dbReference>
<comment type="subcellular location">
    <subcellularLocation>
        <location evidence="1 3">Cytoplasm</location>
    </subcellularLocation>
</comment>
<sequence length="69" mass="7674">MEKVLGTVKSWDKGFGFIEIKGEPDVFVHYTQIETQNVRRLTEGQQVALMVVQGLRGPQATGVEVINEA</sequence>
<dbReference type="KEGG" id="wct:WS74_0262"/>
<evidence type="ECO:0000313" key="6">
    <source>
        <dbReference type="Proteomes" id="UP000029079"/>
    </source>
</evidence>
<dbReference type="SUPFAM" id="SSF50249">
    <property type="entry name" value="Nucleic acid-binding proteins"/>
    <property type="match status" value="1"/>
</dbReference>
<dbReference type="PROSITE" id="PS00352">
    <property type="entry name" value="CSD_1"/>
    <property type="match status" value="1"/>
</dbReference>
<gene>
    <name evidence="5" type="ORF">WS74_0262</name>
</gene>
<dbReference type="OrthoDB" id="9805039at2"/>
<dbReference type="PIRSF" id="PIRSF002599">
    <property type="entry name" value="Cold_shock_A"/>
    <property type="match status" value="1"/>
</dbReference>
<dbReference type="Gene3D" id="2.40.50.140">
    <property type="entry name" value="Nucleic acid-binding proteins"/>
    <property type="match status" value="1"/>
</dbReference>
<dbReference type="PATRIC" id="fig|759620.7.peg.248"/>
<dbReference type="RefSeq" id="WP_009495748.1">
    <property type="nucleotide sequence ID" value="NZ_CP009223.1"/>
</dbReference>
<name>A0A075TXY4_9LACO</name>
<evidence type="ECO:0000313" key="5">
    <source>
        <dbReference type="EMBL" id="AIM62514.1"/>
    </source>
</evidence>
<dbReference type="InterPro" id="IPR012340">
    <property type="entry name" value="NA-bd_OB-fold"/>
</dbReference>
<keyword evidence="2" id="KW-0963">Cytoplasm</keyword>
<dbReference type="InterPro" id="IPR012156">
    <property type="entry name" value="Cold_shock_CspA"/>
</dbReference>
<dbReference type="AlphaFoldDB" id="A0A075TXY4"/>
<accession>A0A075TXY4</accession>
<evidence type="ECO:0000256" key="1">
    <source>
        <dbReference type="ARBA" id="ARBA00004496"/>
    </source>
</evidence>
<reference evidence="5 6" key="1">
    <citation type="journal article" date="2014" name="Genome Announc.">
        <title>Complete Genome Sequences of Fish Pathogenic Weissella ceti Strains WS74 and WS105.</title>
        <authorList>
            <person name="Figueiredo H.C."/>
            <person name="Leal C.A."/>
            <person name="Dorella F.A."/>
            <person name="Carvalho A.F."/>
            <person name="Soares S.C."/>
            <person name="Pereira F.L."/>
            <person name="Azevedo V.A."/>
        </authorList>
    </citation>
    <scope>NUCLEOTIDE SEQUENCE [LARGE SCALE GENOMIC DNA]</scope>
    <source>
        <strain evidence="5 6">WS74</strain>
    </source>
</reference>
<dbReference type="PANTHER" id="PTHR11544">
    <property type="entry name" value="COLD SHOCK DOMAIN CONTAINING PROTEINS"/>
    <property type="match status" value="1"/>
</dbReference>
<evidence type="ECO:0000256" key="3">
    <source>
        <dbReference type="RuleBase" id="RU000408"/>
    </source>
</evidence>
<feature type="domain" description="CSD" evidence="4">
    <location>
        <begin position="3"/>
        <end position="65"/>
    </location>
</feature>
<evidence type="ECO:0000256" key="2">
    <source>
        <dbReference type="ARBA" id="ARBA00022490"/>
    </source>
</evidence>
<dbReference type="Proteomes" id="UP000029079">
    <property type="component" value="Chromosome"/>
</dbReference>
<dbReference type="PROSITE" id="PS51857">
    <property type="entry name" value="CSD_2"/>
    <property type="match status" value="1"/>
</dbReference>
<proteinExistence type="predicted"/>
<dbReference type="EMBL" id="CP009223">
    <property type="protein sequence ID" value="AIM62514.1"/>
    <property type="molecule type" value="Genomic_DNA"/>
</dbReference>
<dbReference type="SMART" id="SM00357">
    <property type="entry name" value="CSP"/>
    <property type="match status" value="1"/>
</dbReference>
<dbReference type="KEGG" id="wci:WS105_0260"/>
<protein>
    <submittedName>
        <fullName evidence="5">Cold shock protein CspB</fullName>
    </submittedName>
</protein>
<dbReference type="KEGG" id="wce:WS08_0262"/>
<dbReference type="InterPro" id="IPR019844">
    <property type="entry name" value="CSD_CS"/>
</dbReference>
<dbReference type="STRING" id="759620.WS105_0260"/>
<dbReference type="InterPro" id="IPR002059">
    <property type="entry name" value="CSP_DNA-bd"/>
</dbReference>
<dbReference type="CDD" id="cd04458">
    <property type="entry name" value="CSP_CDS"/>
    <property type="match status" value="1"/>
</dbReference>
<dbReference type="Pfam" id="PF00313">
    <property type="entry name" value="CSD"/>
    <property type="match status" value="1"/>
</dbReference>
<dbReference type="InterPro" id="IPR011129">
    <property type="entry name" value="CSD"/>
</dbReference>
<organism evidence="5 6">
    <name type="scientific">Weissella ceti</name>
    <dbReference type="NCBI Taxonomy" id="759620"/>
    <lineage>
        <taxon>Bacteria</taxon>
        <taxon>Bacillati</taxon>
        <taxon>Bacillota</taxon>
        <taxon>Bacilli</taxon>
        <taxon>Lactobacillales</taxon>
        <taxon>Lactobacillaceae</taxon>
        <taxon>Weissella</taxon>
    </lineage>
</organism>
<dbReference type="GO" id="GO:0005737">
    <property type="term" value="C:cytoplasm"/>
    <property type="evidence" value="ECO:0007669"/>
    <property type="project" value="UniProtKB-SubCell"/>
</dbReference>
<reference evidence="6" key="2">
    <citation type="submission" date="2014-08" db="EMBL/GenBank/DDBJ databases">
        <title>Complete genome of Weissella ceti strain WS74 isolated from diseased rainbow trout in Brazil.</title>
        <authorList>
            <person name="Figueiredo H.C.P."/>
            <person name="Leal C.A.G."/>
            <person name="Pereira F.L."/>
            <person name="Soares S.C."/>
            <person name="Dorella F.A."/>
            <person name="Carvalho A.F."/>
            <person name="Azevedo V.A.C."/>
        </authorList>
    </citation>
    <scope>NUCLEOTIDE SEQUENCE [LARGE SCALE GENOMIC DNA]</scope>
    <source>
        <strain evidence="6">WS74</strain>
    </source>
</reference>
<dbReference type="InterPro" id="IPR050181">
    <property type="entry name" value="Cold_shock_domain"/>
</dbReference>
<evidence type="ECO:0000259" key="4">
    <source>
        <dbReference type="PROSITE" id="PS51857"/>
    </source>
</evidence>
<keyword evidence="6" id="KW-1185">Reference proteome</keyword>